<organism evidence="3 4">
    <name type="scientific">Campylobacter showae RM3277</name>
    <dbReference type="NCBI Taxonomy" id="553219"/>
    <lineage>
        <taxon>Bacteria</taxon>
        <taxon>Pseudomonadati</taxon>
        <taxon>Campylobacterota</taxon>
        <taxon>Epsilonproteobacteria</taxon>
        <taxon>Campylobacterales</taxon>
        <taxon>Campylobacteraceae</taxon>
        <taxon>Campylobacter</taxon>
    </lineage>
</organism>
<evidence type="ECO:0000313" key="3">
    <source>
        <dbReference type="EMBL" id="EET80897.1"/>
    </source>
</evidence>
<proteinExistence type="predicted"/>
<evidence type="ECO:0000256" key="1">
    <source>
        <dbReference type="SAM" id="Coils"/>
    </source>
</evidence>
<dbReference type="RefSeq" id="WP_002953583.1">
    <property type="nucleotide sequence ID" value="NZ_ACVQ01000001.1"/>
</dbReference>
<name>C6RCM5_9BACT</name>
<dbReference type="STRING" id="553219.CAMSH0001_2399"/>
<dbReference type="OrthoDB" id="5373216at2"/>
<evidence type="ECO:0008006" key="5">
    <source>
        <dbReference type="Google" id="ProtNLM"/>
    </source>
</evidence>
<feature type="transmembrane region" description="Helical" evidence="2">
    <location>
        <begin position="20"/>
        <end position="41"/>
    </location>
</feature>
<dbReference type="eggNOG" id="ENOG5032KF0">
    <property type="taxonomic scope" value="Bacteria"/>
</dbReference>
<dbReference type="EMBL" id="ACVQ01000001">
    <property type="protein sequence ID" value="EET80897.1"/>
    <property type="molecule type" value="Genomic_DNA"/>
</dbReference>
<keyword evidence="2" id="KW-0472">Membrane</keyword>
<dbReference type="AlphaFoldDB" id="C6RCM5"/>
<keyword evidence="2" id="KW-1133">Transmembrane helix</keyword>
<sequence length="89" mass="10373">MSEVLDEYVEKKPFDFRLFLRFTLIAFCVICFGIYVGNIIFGKRSLDVMLSLQEQKTQLERDVETLKKQNAQLQKAYFELKELEPSSGG</sequence>
<keyword evidence="1" id="KW-0175">Coiled coil</keyword>
<evidence type="ECO:0000256" key="2">
    <source>
        <dbReference type="SAM" id="Phobius"/>
    </source>
</evidence>
<dbReference type="GeneID" id="60991280"/>
<keyword evidence="4" id="KW-1185">Reference proteome</keyword>
<accession>C6RCM5</accession>
<feature type="coiled-coil region" evidence="1">
    <location>
        <begin position="49"/>
        <end position="83"/>
    </location>
</feature>
<dbReference type="Proteomes" id="UP000003107">
    <property type="component" value="Unassembled WGS sequence"/>
</dbReference>
<gene>
    <name evidence="3" type="ORF">CAMSH0001_2399</name>
</gene>
<comment type="caution">
    <text evidence="3">The sequence shown here is derived from an EMBL/GenBank/DDBJ whole genome shotgun (WGS) entry which is preliminary data.</text>
</comment>
<keyword evidence="2" id="KW-0812">Transmembrane</keyword>
<reference evidence="3 4" key="1">
    <citation type="submission" date="2009-07" db="EMBL/GenBank/DDBJ databases">
        <authorList>
            <person name="Madupu R."/>
            <person name="Sebastian Y."/>
            <person name="Durkin A.S."/>
            <person name="Torralba M."/>
            <person name="Methe B."/>
            <person name="Sutton G.G."/>
            <person name="Strausberg R.L."/>
            <person name="Nelson K.E."/>
        </authorList>
    </citation>
    <scope>NUCLEOTIDE SEQUENCE [LARGE SCALE GENOMIC DNA]</scope>
    <source>
        <strain evidence="3 4">RM3277</strain>
    </source>
</reference>
<protein>
    <recommendedName>
        <fullName evidence="5">Septum formation initiator</fullName>
    </recommendedName>
</protein>
<evidence type="ECO:0000313" key="4">
    <source>
        <dbReference type="Proteomes" id="UP000003107"/>
    </source>
</evidence>